<feature type="region of interest" description="Disordered" evidence="1">
    <location>
        <begin position="896"/>
        <end position="1062"/>
    </location>
</feature>
<dbReference type="KEGG" id="tva:5468014"/>
<feature type="compositionally biased region" description="Polar residues" evidence="1">
    <location>
        <begin position="1151"/>
        <end position="1163"/>
    </location>
</feature>
<dbReference type="EMBL" id="DS113183">
    <property type="protein sequence ID" value="EAY22480.1"/>
    <property type="molecule type" value="Genomic_DNA"/>
</dbReference>
<dbReference type="RefSeq" id="XP_001583466.1">
    <property type="nucleotide sequence ID" value="XM_001583416.1"/>
</dbReference>
<feature type="compositionally biased region" description="Polar residues" evidence="1">
    <location>
        <begin position="1103"/>
        <end position="1115"/>
    </location>
</feature>
<feature type="compositionally biased region" description="Polar residues" evidence="1">
    <location>
        <begin position="842"/>
        <end position="854"/>
    </location>
</feature>
<feature type="compositionally biased region" description="Low complexity" evidence="1">
    <location>
        <begin position="391"/>
        <end position="401"/>
    </location>
</feature>
<feature type="compositionally biased region" description="Polar residues" evidence="1">
    <location>
        <begin position="972"/>
        <end position="984"/>
    </location>
</feature>
<feature type="region of interest" description="Disordered" evidence="1">
    <location>
        <begin position="1725"/>
        <end position="1744"/>
    </location>
</feature>
<feature type="compositionally biased region" description="Basic and acidic residues" evidence="1">
    <location>
        <begin position="1259"/>
        <end position="1273"/>
    </location>
</feature>
<dbReference type="SUPFAM" id="SSF52058">
    <property type="entry name" value="L domain-like"/>
    <property type="match status" value="1"/>
</dbReference>
<feature type="compositionally biased region" description="Polar residues" evidence="1">
    <location>
        <begin position="556"/>
        <end position="599"/>
    </location>
</feature>
<dbReference type="OrthoDB" id="676979at2759"/>
<feature type="compositionally biased region" description="Acidic residues" evidence="1">
    <location>
        <begin position="453"/>
        <end position="466"/>
    </location>
</feature>
<feature type="compositionally biased region" description="Acidic residues" evidence="1">
    <location>
        <begin position="634"/>
        <end position="647"/>
    </location>
</feature>
<feature type="compositionally biased region" description="Basic and acidic residues" evidence="1">
    <location>
        <begin position="945"/>
        <end position="963"/>
    </location>
</feature>
<feature type="region of interest" description="Disordered" evidence="1">
    <location>
        <begin position="837"/>
        <end position="882"/>
    </location>
</feature>
<feature type="compositionally biased region" description="Polar residues" evidence="1">
    <location>
        <begin position="1311"/>
        <end position="1338"/>
    </location>
</feature>
<feature type="compositionally biased region" description="Low complexity" evidence="1">
    <location>
        <begin position="477"/>
        <end position="488"/>
    </location>
</feature>
<feature type="region of interest" description="Disordered" evidence="1">
    <location>
        <begin position="1520"/>
        <end position="1554"/>
    </location>
</feature>
<reference evidence="2" key="2">
    <citation type="journal article" date="2007" name="Science">
        <title>Draft genome sequence of the sexually transmitted pathogen Trichomonas vaginalis.</title>
        <authorList>
            <person name="Carlton J.M."/>
            <person name="Hirt R.P."/>
            <person name="Silva J.C."/>
            <person name="Delcher A.L."/>
            <person name="Schatz M."/>
            <person name="Zhao Q."/>
            <person name="Wortman J.R."/>
            <person name="Bidwell S.L."/>
            <person name="Alsmark U.C.M."/>
            <person name="Besteiro S."/>
            <person name="Sicheritz-Ponten T."/>
            <person name="Noel C.J."/>
            <person name="Dacks J.B."/>
            <person name="Foster P.G."/>
            <person name="Simillion C."/>
            <person name="Van de Peer Y."/>
            <person name="Miranda-Saavedra D."/>
            <person name="Barton G.J."/>
            <person name="Westrop G.D."/>
            <person name="Mueller S."/>
            <person name="Dessi D."/>
            <person name="Fiori P.L."/>
            <person name="Ren Q."/>
            <person name="Paulsen I."/>
            <person name="Zhang H."/>
            <person name="Bastida-Corcuera F.D."/>
            <person name="Simoes-Barbosa A."/>
            <person name="Brown M.T."/>
            <person name="Hayes R.D."/>
            <person name="Mukherjee M."/>
            <person name="Okumura C.Y."/>
            <person name="Schneider R."/>
            <person name="Smith A.J."/>
            <person name="Vanacova S."/>
            <person name="Villalvazo M."/>
            <person name="Haas B.J."/>
            <person name="Pertea M."/>
            <person name="Feldblyum T.V."/>
            <person name="Utterback T.R."/>
            <person name="Shu C.L."/>
            <person name="Osoegawa K."/>
            <person name="de Jong P.J."/>
            <person name="Hrdy I."/>
            <person name="Horvathova L."/>
            <person name="Zubacova Z."/>
            <person name="Dolezal P."/>
            <person name="Malik S.B."/>
            <person name="Logsdon J.M. Jr."/>
            <person name="Henze K."/>
            <person name="Gupta A."/>
            <person name="Wang C.C."/>
            <person name="Dunne R.L."/>
            <person name="Upcroft J.A."/>
            <person name="Upcroft P."/>
            <person name="White O."/>
            <person name="Salzberg S.L."/>
            <person name="Tang P."/>
            <person name="Chiu C.-H."/>
            <person name="Lee Y.-S."/>
            <person name="Embley T.M."/>
            <person name="Coombs G.H."/>
            <person name="Mottram J.C."/>
            <person name="Tachezy J."/>
            <person name="Fraser-Liggett C.M."/>
            <person name="Johnson P.J."/>
        </authorList>
    </citation>
    <scope>NUCLEOTIDE SEQUENCE [LARGE SCALE GENOMIC DNA]</scope>
    <source>
        <strain evidence="2">G3</strain>
    </source>
</reference>
<evidence type="ECO:0000313" key="3">
    <source>
        <dbReference type="Proteomes" id="UP000001542"/>
    </source>
</evidence>
<dbReference type="PANTHER" id="PTHR22708">
    <property type="entry name" value="LEUCINE-RICH REPEAT-CONTAINING PROTEIN 56"/>
    <property type="match status" value="1"/>
</dbReference>
<dbReference type="InterPro" id="IPR040091">
    <property type="entry name" value="LRRC56"/>
</dbReference>
<feature type="compositionally biased region" description="Polar residues" evidence="1">
    <location>
        <begin position="924"/>
        <end position="936"/>
    </location>
</feature>
<dbReference type="Proteomes" id="UP000001542">
    <property type="component" value="Unassembled WGS sequence"/>
</dbReference>
<feature type="compositionally biased region" description="Polar residues" evidence="1">
    <location>
        <begin position="1542"/>
        <end position="1552"/>
    </location>
</feature>
<gene>
    <name evidence="2" type="ORF">TVAG_035030</name>
</gene>
<feature type="compositionally biased region" description="Polar residues" evidence="1">
    <location>
        <begin position="1079"/>
        <end position="1091"/>
    </location>
</feature>
<feature type="compositionally biased region" description="Low complexity" evidence="1">
    <location>
        <begin position="288"/>
        <end position="300"/>
    </location>
</feature>
<keyword evidence="3" id="KW-1185">Reference proteome</keyword>
<feature type="compositionally biased region" description="Polar residues" evidence="1">
    <location>
        <begin position="1520"/>
        <end position="1532"/>
    </location>
</feature>
<proteinExistence type="predicted"/>
<feature type="compositionally biased region" description="Basic and acidic residues" evidence="1">
    <location>
        <begin position="1124"/>
        <end position="1142"/>
    </location>
</feature>
<reference evidence="2" key="1">
    <citation type="submission" date="2006-10" db="EMBL/GenBank/DDBJ databases">
        <authorList>
            <person name="Amadeo P."/>
            <person name="Zhao Q."/>
            <person name="Wortman J."/>
            <person name="Fraser-Liggett C."/>
            <person name="Carlton J."/>
        </authorList>
    </citation>
    <scope>NUCLEOTIDE SEQUENCE</scope>
    <source>
        <strain evidence="2">G3</strain>
    </source>
</reference>
<feature type="region of interest" description="Disordered" evidence="1">
    <location>
        <begin position="1682"/>
        <end position="1706"/>
    </location>
</feature>
<feature type="region of interest" description="Disordered" evidence="1">
    <location>
        <begin position="1075"/>
        <end position="1356"/>
    </location>
</feature>
<sequence length="1758" mass="201318">MSLSKNLIPSDDAQTVRATGKGVIEIDLLPPKVVKNCRFLYVSYNSISNLQNITQFRFMQSLMIEYNLIETIEALYPLAQLTKLRTIRLEGNPVCFLPLWELQLIKICPQIVYINGMDVNTILKSKESRIKLDYLELERNFIQVIYLAEYVCRSIEIVLQHPEMSFTDSNNLVDLPPEEEFSQQVRKRCRNARPNQYMSQLKGIIIETHKRVQELSNSCPAIPKTSIRQHRKVLATASQKNSVLQFTEAVDPLSSAALFLVGIGDGVQLSPDDCMSVTSQMSRKSIVSTASTASTSSRARSVLKGVKKVNDAQKRRPSGSTANSQIKDEENINNNPNGEFEVDMNNTYNDDNMQHSDDDYDENDQKLNKNQNEGEEEEFNEDNINKHNSDINSNTNQQNSKNNKENIEMNQNEEEDNLDSVDENDQDKNHGNRNGINEEEENDDENTNKDNENLEEEEDYDDEVDDINGFQQKNDVNSKNSGSTGKNSQNEDGKLQSNAKNYGKNGLSDENDEDRDQSNNLSQKNKLNGNQTAGNGKNSGKNSYSDENDEEKENSFDNLQKNGLNGNKSATNGKNGSNGQGSDENQSDYNNSENDPNQSLEKEGKLDKNGQTNSNEYNSDDNLLKGAHSKQNQNEEEEDNLSGEENDQNIGNKRKSHYFDEEEDLYNDNPNYSKEDEINLDSNDHPKSSFHSFELEELRAQQEAEENDYEEEDFNFEEVEPPKYDGSKRNIRKYVDSAEQVTMPLLTLFTQTPSNIYNSRASQISQPTDNMASQTNTTPLKASDIRQIASVSDDDDNDKLFEIDDEIDNEEMKDNDEEIQKYNDLKNDALRLIQMSEEEETNQNINDLQKVTQNSEEEETNPKSKKYNKFNQNSDEEIPKSNKFNVYMNMFEEEDELNPKSKNYKNISQKQKNLSEEDDELNPKSKNYKNISQKQKNLSEEDDELNPKSKNYKDISQKQKNLSEEDDELNPKSKNYKNISQKQKNLSEEDDELNPKSKNYKNISQKQKNLSEEDDELNPKSKKFNGLQKVTQNSEEEETNPKSKKYNKFNQNSDEEIPKSNKFNVYMNMFEEEDELNPKSKNYKNISQKQKNLSEEDDELNPKSKNYKNISQKQKNLSEEDDELNPKSKNYKDISQKQKNLSEEDDELNPKSKNYKNISQKQKNLSEEDDELNPKSKNYKNISQKQKNLSEEDDELNPKSKKFNGLQKVTQNSEKEKPKSKKYNKLSEEEDNVNPKSKSKIEQQNEEDINSISPQSSQIKEENEQKNTPENKSGKKVVLSDVSPQFRPSFAVGRSKNKKDIPKVNFDSDDLNNNKQLENEKSLQTSEFKNNEENSPNESDILFNAKGNKASPHTSDILFNDDIETKENNNEIEDVQINNVIDSLTPLNSDVLRQIEHLDPASNSSNDGDKKKDLSVVELAKTIEQKELTDSETKMSSNSFDGTDEDNKLLQEFASTEPLMNSAARFGEPSSPSSIKKDMNKPETNISLKSKKKVNIEKVDQKTKNDDEKMALSDIRNVTDGSNFDASLGTSDNGRRRPKSILKTSSTSPINKENTKRITFVPQNTSETMSGENYSGVEPVLILRNVVKNYDLMDKFFSKWKGEYKKRTQQMSSVISDIQTQAHSAIIEERKSKTISIMPINSIQSNFDTIKQIAIKHELIRKIDVQRDINEKLRERYEQAKRELAARQSSKPIPQSPMFNRSSAKQTRVDDDVINFAMSTRASVRQSTNTRVRTSLTTSGNPQGRITHMDILRLQMGM</sequence>
<feature type="compositionally biased region" description="Polar residues" evidence="1">
    <location>
        <begin position="1175"/>
        <end position="1187"/>
    </location>
</feature>
<feature type="compositionally biased region" description="Polar residues" evidence="1">
    <location>
        <begin position="996"/>
        <end position="1008"/>
    </location>
</feature>
<accession>A2DAH7</accession>
<organism evidence="2 3">
    <name type="scientific">Trichomonas vaginalis (strain ATCC PRA-98 / G3)</name>
    <dbReference type="NCBI Taxonomy" id="412133"/>
    <lineage>
        <taxon>Eukaryota</taxon>
        <taxon>Metamonada</taxon>
        <taxon>Parabasalia</taxon>
        <taxon>Trichomonadida</taxon>
        <taxon>Trichomonadidae</taxon>
        <taxon>Trichomonas</taxon>
    </lineage>
</organism>
<feature type="compositionally biased region" description="Acidic residues" evidence="1">
    <location>
        <begin position="703"/>
        <end position="719"/>
    </location>
</feature>
<feature type="compositionally biased region" description="Basic and acidic residues" evidence="1">
    <location>
        <begin position="352"/>
        <end position="367"/>
    </location>
</feature>
<feature type="compositionally biased region" description="Polar residues" evidence="1">
    <location>
        <begin position="900"/>
        <end position="912"/>
    </location>
</feature>
<feature type="compositionally biased region" description="Acidic residues" evidence="1">
    <location>
        <begin position="411"/>
        <end position="425"/>
    </location>
</feature>
<protein>
    <submittedName>
        <fullName evidence="2">Leucine Rich Repeat family protein</fullName>
    </submittedName>
</protein>
<dbReference type="OMA" id="YMNMFEE"/>
<feature type="compositionally biased region" description="Polar residues" evidence="1">
    <location>
        <begin position="1687"/>
        <end position="1706"/>
    </location>
</feature>
<evidence type="ECO:0000256" key="1">
    <source>
        <dbReference type="SAM" id="MobiDB-lite"/>
    </source>
</evidence>
<evidence type="ECO:0000313" key="2">
    <source>
        <dbReference type="EMBL" id="EAY22480.1"/>
    </source>
</evidence>
<dbReference type="SMR" id="A2DAH7"/>
<dbReference type="InParanoid" id="A2DAH7"/>
<feature type="compositionally biased region" description="Basic and acidic residues" evidence="1">
    <location>
        <begin position="673"/>
        <end position="702"/>
    </location>
</feature>
<dbReference type="PANTHER" id="PTHR22708:SF0">
    <property type="entry name" value="LEUCINE-RICH REPEAT-CONTAINING PROTEIN 56"/>
    <property type="match status" value="1"/>
</dbReference>
<feature type="region of interest" description="Disordered" evidence="1">
    <location>
        <begin position="280"/>
        <end position="728"/>
    </location>
</feature>
<name>A2DAH7_TRIV3</name>
<feature type="compositionally biased region" description="Polar residues" evidence="1">
    <location>
        <begin position="518"/>
        <end position="545"/>
    </location>
</feature>
<dbReference type="VEuPathDB" id="TrichDB:TVAG_035030"/>
<dbReference type="VEuPathDB" id="TrichDB:TVAGG3_0811060"/>
<feature type="compositionally biased region" description="Polar residues" evidence="1">
    <location>
        <begin position="609"/>
        <end position="621"/>
    </location>
</feature>